<sequence>MGTDNLLLQSSPIGANEVSPKVGEHLREPLNIHHPFAQQFPLQSHQFHSILPDYTHDRQQVQLNTPPLDSPNGFQISGQPSNENRDLDDDMIMEDYCQSTLITTDMTTTINHFTQHHSHTAPPSPVTPSVVPADNYDDTRNGIKWEGTKHKGYPRDAYEDPNANLWTGGRLLRKNMDGQVKGFKMGYLEGCEKCRARARGHFGHFIMADSI</sequence>
<evidence type="ECO:0000313" key="2">
    <source>
        <dbReference type="EMBL" id="RPB20713.1"/>
    </source>
</evidence>
<evidence type="ECO:0000256" key="1">
    <source>
        <dbReference type="SAM" id="MobiDB-lite"/>
    </source>
</evidence>
<feature type="region of interest" description="Disordered" evidence="1">
    <location>
        <begin position="64"/>
        <end position="87"/>
    </location>
</feature>
<feature type="compositionally biased region" description="Polar residues" evidence="1">
    <location>
        <begin position="64"/>
        <end position="82"/>
    </location>
</feature>
<accession>A0A3N4LCV0</accession>
<proteinExistence type="predicted"/>
<organism evidence="2 3">
    <name type="scientific">Terfezia boudieri ATCC MYA-4762</name>
    <dbReference type="NCBI Taxonomy" id="1051890"/>
    <lineage>
        <taxon>Eukaryota</taxon>
        <taxon>Fungi</taxon>
        <taxon>Dikarya</taxon>
        <taxon>Ascomycota</taxon>
        <taxon>Pezizomycotina</taxon>
        <taxon>Pezizomycetes</taxon>
        <taxon>Pezizales</taxon>
        <taxon>Pezizaceae</taxon>
        <taxon>Terfezia</taxon>
    </lineage>
</organism>
<keyword evidence="3" id="KW-1185">Reference proteome</keyword>
<dbReference type="EMBL" id="ML121568">
    <property type="protein sequence ID" value="RPB20713.1"/>
    <property type="molecule type" value="Genomic_DNA"/>
</dbReference>
<dbReference type="InParanoid" id="A0A3N4LCV0"/>
<reference evidence="2 3" key="1">
    <citation type="journal article" date="2018" name="Nat. Ecol. Evol.">
        <title>Pezizomycetes genomes reveal the molecular basis of ectomycorrhizal truffle lifestyle.</title>
        <authorList>
            <person name="Murat C."/>
            <person name="Payen T."/>
            <person name="Noel B."/>
            <person name="Kuo A."/>
            <person name="Morin E."/>
            <person name="Chen J."/>
            <person name="Kohler A."/>
            <person name="Krizsan K."/>
            <person name="Balestrini R."/>
            <person name="Da Silva C."/>
            <person name="Montanini B."/>
            <person name="Hainaut M."/>
            <person name="Levati E."/>
            <person name="Barry K.W."/>
            <person name="Belfiori B."/>
            <person name="Cichocki N."/>
            <person name="Clum A."/>
            <person name="Dockter R.B."/>
            <person name="Fauchery L."/>
            <person name="Guy J."/>
            <person name="Iotti M."/>
            <person name="Le Tacon F."/>
            <person name="Lindquist E.A."/>
            <person name="Lipzen A."/>
            <person name="Malagnac F."/>
            <person name="Mello A."/>
            <person name="Molinier V."/>
            <person name="Miyauchi S."/>
            <person name="Poulain J."/>
            <person name="Riccioni C."/>
            <person name="Rubini A."/>
            <person name="Sitrit Y."/>
            <person name="Splivallo R."/>
            <person name="Traeger S."/>
            <person name="Wang M."/>
            <person name="Zifcakova L."/>
            <person name="Wipf D."/>
            <person name="Zambonelli A."/>
            <person name="Paolocci F."/>
            <person name="Nowrousian M."/>
            <person name="Ottonello S."/>
            <person name="Baldrian P."/>
            <person name="Spatafora J.W."/>
            <person name="Henrissat B."/>
            <person name="Nagy L.G."/>
            <person name="Aury J.M."/>
            <person name="Wincker P."/>
            <person name="Grigoriev I.V."/>
            <person name="Bonfante P."/>
            <person name="Martin F.M."/>
        </authorList>
    </citation>
    <scope>NUCLEOTIDE SEQUENCE [LARGE SCALE GENOMIC DNA]</scope>
    <source>
        <strain evidence="2 3">ATCC MYA-4762</strain>
    </source>
</reference>
<protein>
    <submittedName>
        <fullName evidence="2">Uncharacterized protein</fullName>
    </submittedName>
</protein>
<evidence type="ECO:0000313" key="3">
    <source>
        <dbReference type="Proteomes" id="UP000267821"/>
    </source>
</evidence>
<gene>
    <name evidence="2" type="ORF">L211DRAFT_501688</name>
</gene>
<dbReference type="Proteomes" id="UP000267821">
    <property type="component" value="Unassembled WGS sequence"/>
</dbReference>
<dbReference type="OrthoDB" id="5390680at2759"/>
<dbReference type="AlphaFoldDB" id="A0A3N4LCV0"/>
<name>A0A3N4LCV0_9PEZI</name>